<dbReference type="RefSeq" id="WP_190466404.1">
    <property type="nucleotide sequence ID" value="NZ_JACJSG010000002.1"/>
</dbReference>
<dbReference type="Pfam" id="PF03787">
    <property type="entry name" value="RAMPs"/>
    <property type="match status" value="1"/>
</dbReference>
<reference evidence="3 4" key="1">
    <citation type="journal article" date="2020" name="ISME J.">
        <title>Comparative genomics reveals insights into cyanobacterial evolution and habitat adaptation.</title>
        <authorList>
            <person name="Chen M.Y."/>
            <person name="Teng W.K."/>
            <person name="Zhao L."/>
            <person name="Hu C.X."/>
            <person name="Zhou Y.K."/>
            <person name="Han B.P."/>
            <person name="Song L.R."/>
            <person name="Shu W.S."/>
        </authorList>
    </citation>
    <scope>NUCLEOTIDE SEQUENCE [LARGE SCALE GENOMIC DNA]</scope>
    <source>
        <strain evidence="3 4">FACHB-119</strain>
    </source>
</reference>
<proteinExistence type="predicted"/>
<evidence type="ECO:0000256" key="1">
    <source>
        <dbReference type="ARBA" id="ARBA00023118"/>
    </source>
</evidence>
<evidence type="ECO:0000313" key="4">
    <source>
        <dbReference type="Proteomes" id="UP000661112"/>
    </source>
</evidence>
<sequence>MKAVSFLLHTQQPVLATSLQGDPNSDVSFSYIPGSMIRGVLISRYLKQYSCKEPDILQNHDIQRLFFDGTTRFLNAYLFKERRTLPVSLCLYKEKNQKNKKDDNSETIHIYNCSNPDIKGTIKSPQRISHSFCIIEDGSISLYSEKRRINIHNQRHRQRGKGIEGNGSVFRYDAIDAGQIFQGVILCDVDDDAPIIKSLLTSPDENEKVQLWLGGSQSAGYGHVTVKILHDDNDETIWDEVKNELETRFYSQKNLVVTLLSDVILRDEWGQVSSHNELFINTMINLLHPELKHLDTYSNSVIVGGFNRKWGLPLPQVSAFSSGSVFVFKIPQFPDKIKRMEFVKKLEEIENAGIGERKVDGFGRLAFNWLQNYSSSDVGLDGKKYNDNNLNEPQSLNHTSKEIAIKMGKRILRQKLDDLMLENINVNIPQDKKDRNAIKNSQLSRLIDIATKALFNKNPDDLYQFIGKNKNSSNLTKNAREQFEKTKISGISLDEKIRLLLRDYKLDGEQATDYHNWILYAWATHTQHSSLVNDEGLPTITIAEQQVSLDNDLSLEYTLRLIIAIAKKIMKDKNKDEKNNGLSS</sequence>
<evidence type="ECO:0000259" key="2">
    <source>
        <dbReference type="Pfam" id="PF03787"/>
    </source>
</evidence>
<gene>
    <name evidence="3" type="ORF">H6G83_02495</name>
</gene>
<dbReference type="EMBL" id="JACJSG010000002">
    <property type="protein sequence ID" value="MBD2499495.1"/>
    <property type="molecule type" value="Genomic_DNA"/>
</dbReference>
<comment type="caution">
    <text evidence="3">The sequence shown here is derived from an EMBL/GenBank/DDBJ whole genome shotgun (WGS) entry which is preliminary data.</text>
</comment>
<keyword evidence="4" id="KW-1185">Reference proteome</keyword>
<dbReference type="InterPro" id="IPR005537">
    <property type="entry name" value="RAMP_III_fam"/>
</dbReference>
<feature type="domain" description="CRISPR type III-associated protein" evidence="2">
    <location>
        <begin position="24"/>
        <end position="224"/>
    </location>
</feature>
<dbReference type="Proteomes" id="UP000661112">
    <property type="component" value="Unassembled WGS sequence"/>
</dbReference>
<name>A0ABR8CX27_9NOST</name>
<keyword evidence="1" id="KW-0051">Antiviral defense</keyword>
<evidence type="ECO:0000313" key="3">
    <source>
        <dbReference type="EMBL" id="MBD2499495.1"/>
    </source>
</evidence>
<organism evidence="3 4">
    <name type="scientific">Anabaena azotica FACHB-119</name>
    <dbReference type="NCBI Taxonomy" id="947527"/>
    <lineage>
        <taxon>Bacteria</taxon>
        <taxon>Bacillati</taxon>
        <taxon>Cyanobacteriota</taxon>
        <taxon>Cyanophyceae</taxon>
        <taxon>Nostocales</taxon>
        <taxon>Nostocaceae</taxon>
        <taxon>Anabaena</taxon>
        <taxon>Anabaena azotica</taxon>
    </lineage>
</organism>
<protein>
    <recommendedName>
        <fullName evidence="2">CRISPR type III-associated protein domain-containing protein</fullName>
    </recommendedName>
</protein>
<accession>A0ABR8CX27</accession>